<dbReference type="PROSITE" id="PS50966">
    <property type="entry name" value="ZF_SWIM"/>
    <property type="match status" value="1"/>
</dbReference>
<dbReference type="GO" id="GO:0006355">
    <property type="term" value="P:regulation of DNA-templated transcription"/>
    <property type="evidence" value="ECO:0007669"/>
    <property type="project" value="InterPro"/>
</dbReference>
<organism evidence="3 4">
    <name type="scientific">Euplotes crassus</name>
    <dbReference type="NCBI Taxonomy" id="5936"/>
    <lineage>
        <taxon>Eukaryota</taxon>
        <taxon>Sar</taxon>
        <taxon>Alveolata</taxon>
        <taxon>Ciliophora</taxon>
        <taxon>Intramacronucleata</taxon>
        <taxon>Spirotrichea</taxon>
        <taxon>Hypotrichia</taxon>
        <taxon>Euplotida</taxon>
        <taxon>Euplotidae</taxon>
        <taxon>Moneuplotes</taxon>
    </lineage>
</organism>
<dbReference type="AlphaFoldDB" id="A0AAD1Y475"/>
<dbReference type="PANTHER" id="PTHR31669:SF306">
    <property type="entry name" value="PROTEIN FAR1-RELATED SEQUENCE"/>
    <property type="match status" value="1"/>
</dbReference>
<gene>
    <name evidence="3" type="ORF">ECRASSUSDP1_LOCUS26729</name>
</gene>
<evidence type="ECO:0000256" key="1">
    <source>
        <dbReference type="PROSITE-ProRule" id="PRU00325"/>
    </source>
</evidence>
<keyword evidence="1" id="KW-0862">Zinc</keyword>
<dbReference type="GO" id="GO:0008270">
    <property type="term" value="F:zinc ion binding"/>
    <property type="evidence" value="ECO:0007669"/>
    <property type="project" value="UniProtKB-KW"/>
</dbReference>
<dbReference type="InterPro" id="IPR031052">
    <property type="entry name" value="FHY3/FAR1"/>
</dbReference>
<evidence type="ECO:0000313" key="3">
    <source>
        <dbReference type="EMBL" id="CAI2385181.1"/>
    </source>
</evidence>
<protein>
    <recommendedName>
        <fullName evidence="2">SWIM-type domain-containing protein</fullName>
    </recommendedName>
</protein>
<evidence type="ECO:0000259" key="2">
    <source>
        <dbReference type="PROSITE" id="PS50966"/>
    </source>
</evidence>
<sequence>MLKKVLKILGLRKYYENFTTKGYTYKLIETVIQNQNFYMISEICKETSISLTDFAKIIISFDSEGTKQIGEIRENLFNFSKTLETEEASEEESSDEEAPCVLNDLKTFNSQVEIDKLAMIMRSQCKFPTMTDFNIWMKAINKLGYFYQKAIGIDDKSRIQYECDKAPACRSRILLKRKPKDRNAIVMEVEEETEFEYDLELFKSFHSHPPIEQNSKVILPSNIDKPEIRESIKKNNCNLDLTKDVSCDRIFNPKEKQPEEDKQNDDKFCTREEMIAIKTILKNPKMHFLITEMMANSNCLKYIHKKVQRYAERFNLPAIRLPFGAFEMEFHKHYTYHNEPTSFMFTHGPVSSARKPDKTNYLQDVMELDMPKESAYTLSNDDTCKQLRLMFPKSVLLTSSPDQTNLLFLFKPVLPTNVVCIHCGYKLNNPDLSLTIIWTVSSNGHCAILGGVISIGKENDFNWVAKAVKGLGGADWDIVVIGGYSDPAKYFKSYLLSTWHLYLELFNQFKGEKHNSNKIYESFSDLVNLKRKEEFEDSWAEFTKLFIGLEESQAEFLDKLKSQKELWCSCFTDTKQLFMHDSLERNRYLFDIVTKSLHKFKSEKMSQVIQAIRLVKVIPYFCEDDDIDEKISRSHKRAHYNKLKNQLNEEYCEYIVSKVMKAIYECDNYILTYPDSNQKKYQVYDANRNEFTVTYPEGKCCCKVPLTQGIPCSHLIKVILDKSGNTVEILDSFIEDRWRKHDGLTVCIPEKSIEDLLLETAPTIPLQNVGAPTRFSKYVYKKRYRKEKFKKHKSRKFREAPDADITSYSNIFPKKNLEYTNRRRKEMSSIVPEKPGQVIFTSNMFD</sequence>
<accession>A0AAD1Y475</accession>
<keyword evidence="4" id="KW-1185">Reference proteome</keyword>
<proteinExistence type="predicted"/>
<name>A0AAD1Y475_EUPCR</name>
<keyword evidence="1" id="KW-0479">Metal-binding</keyword>
<feature type="domain" description="SWIM-type" evidence="2">
    <location>
        <begin position="691"/>
        <end position="723"/>
    </location>
</feature>
<dbReference type="Proteomes" id="UP001295684">
    <property type="component" value="Unassembled WGS sequence"/>
</dbReference>
<dbReference type="EMBL" id="CAMPGE010027563">
    <property type="protein sequence ID" value="CAI2385181.1"/>
    <property type="molecule type" value="Genomic_DNA"/>
</dbReference>
<dbReference type="InterPro" id="IPR007527">
    <property type="entry name" value="Znf_SWIM"/>
</dbReference>
<evidence type="ECO:0000313" key="4">
    <source>
        <dbReference type="Proteomes" id="UP001295684"/>
    </source>
</evidence>
<comment type="caution">
    <text evidence="3">The sequence shown here is derived from an EMBL/GenBank/DDBJ whole genome shotgun (WGS) entry which is preliminary data.</text>
</comment>
<keyword evidence="1" id="KW-0863">Zinc-finger</keyword>
<dbReference type="PANTHER" id="PTHR31669">
    <property type="entry name" value="PROTEIN FAR1-RELATED SEQUENCE 10-RELATED"/>
    <property type="match status" value="1"/>
</dbReference>
<reference evidence="3" key="1">
    <citation type="submission" date="2023-07" db="EMBL/GenBank/DDBJ databases">
        <authorList>
            <consortium name="AG Swart"/>
            <person name="Singh M."/>
            <person name="Singh A."/>
            <person name="Seah K."/>
            <person name="Emmerich C."/>
        </authorList>
    </citation>
    <scope>NUCLEOTIDE SEQUENCE</scope>
    <source>
        <strain evidence="3">DP1</strain>
    </source>
</reference>